<evidence type="ECO:0000313" key="1">
    <source>
        <dbReference type="EMBL" id="MFC7081449.1"/>
    </source>
</evidence>
<keyword evidence="2" id="KW-1185">Reference proteome</keyword>
<organism evidence="1 2">
    <name type="scientific">Halorussus caseinilyticus</name>
    <dbReference type="NCBI Taxonomy" id="3034025"/>
    <lineage>
        <taxon>Archaea</taxon>
        <taxon>Methanobacteriati</taxon>
        <taxon>Methanobacteriota</taxon>
        <taxon>Stenosarchaea group</taxon>
        <taxon>Halobacteria</taxon>
        <taxon>Halobacteriales</taxon>
        <taxon>Haladaptataceae</taxon>
        <taxon>Halorussus</taxon>
    </lineage>
</organism>
<reference evidence="1 2" key="1">
    <citation type="journal article" date="2019" name="Int. J. Syst. Evol. Microbiol.">
        <title>The Global Catalogue of Microorganisms (GCM) 10K type strain sequencing project: providing services to taxonomists for standard genome sequencing and annotation.</title>
        <authorList>
            <consortium name="The Broad Institute Genomics Platform"/>
            <consortium name="The Broad Institute Genome Sequencing Center for Infectious Disease"/>
            <person name="Wu L."/>
            <person name="Ma J."/>
        </authorList>
    </citation>
    <scope>NUCLEOTIDE SEQUENCE [LARGE SCALE GENOMIC DNA]</scope>
    <source>
        <strain evidence="1 2">DT72</strain>
    </source>
</reference>
<dbReference type="RefSeq" id="WP_276280634.1">
    <property type="nucleotide sequence ID" value="NZ_CP119809.1"/>
</dbReference>
<dbReference type="AlphaFoldDB" id="A0ABD5WTW0"/>
<dbReference type="Proteomes" id="UP001596407">
    <property type="component" value="Unassembled WGS sequence"/>
</dbReference>
<accession>A0ABD5WTW0</accession>
<name>A0ABD5WTW0_9EURY</name>
<sequence length="94" mass="11100">MLETERATYEITRRQNDYFWLEVLEGGDQGIRVSVPISDETYDNDVREEVKRLDEGQIVEAVLVSEDETRPDWKFEEVRLAEDERNPSRVRANP</sequence>
<comment type="caution">
    <text evidence="1">The sequence shown here is derived from an EMBL/GenBank/DDBJ whole genome shotgun (WGS) entry which is preliminary data.</text>
</comment>
<dbReference type="EMBL" id="JBHSZH010000005">
    <property type="protein sequence ID" value="MFC7081449.1"/>
    <property type="molecule type" value="Genomic_DNA"/>
</dbReference>
<proteinExistence type="predicted"/>
<gene>
    <name evidence="1" type="ORF">ACFQJ6_16345</name>
</gene>
<protein>
    <recommendedName>
        <fullName evidence="3">DUF3006 domain-containing protein</fullName>
    </recommendedName>
</protein>
<dbReference type="GeneID" id="79301799"/>
<evidence type="ECO:0008006" key="3">
    <source>
        <dbReference type="Google" id="ProtNLM"/>
    </source>
</evidence>
<evidence type="ECO:0000313" key="2">
    <source>
        <dbReference type="Proteomes" id="UP001596407"/>
    </source>
</evidence>